<dbReference type="KEGG" id="amu:Amuc_1130"/>
<organism evidence="1 2">
    <name type="scientific">Akkermansia muciniphila (strain ATCC BAA-835 / DSM 22959 / JCM 33894 / BCRC 81048 / CCUG 64013 / CIP 107961 / Muc)</name>
    <dbReference type="NCBI Taxonomy" id="349741"/>
    <lineage>
        <taxon>Bacteria</taxon>
        <taxon>Pseudomonadati</taxon>
        <taxon>Verrucomicrobiota</taxon>
        <taxon>Verrucomicrobiia</taxon>
        <taxon>Verrucomicrobiales</taxon>
        <taxon>Akkermansiaceae</taxon>
        <taxon>Akkermansia</taxon>
    </lineage>
</organism>
<dbReference type="PaxDb" id="349741-Amuc_1130"/>
<sequence length="32" mass="3470">MAVFYPVHWEAACAALCHLGAKSSLFSNQGIF</sequence>
<gene>
    <name evidence="1" type="ordered locus">Amuc_1130</name>
</gene>
<accession>B2UR71</accession>
<dbReference type="EMBL" id="CP001071">
    <property type="protein sequence ID" value="ACD04956.1"/>
    <property type="molecule type" value="Genomic_DNA"/>
</dbReference>
<dbReference type="AlphaFoldDB" id="B2UR71"/>
<evidence type="ECO:0000313" key="1">
    <source>
        <dbReference type="EMBL" id="ACD04956.1"/>
    </source>
</evidence>
<dbReference type="HOGENOM" id="CLU_3387712_0_0_0"/>
<keyword evidence="2" id="KW-1185">Reference proteome</keyword>
<evidence type="ECO:0000313" key="2">
    <source>
        <dbReference type="Proteomes" id="UP000001031"/>
    </source>
</evidence>
<reference evidence="2" key="1">
    <citation type="journal article" date="2011" name="PLoS ONE">
        <title>The genome of Akkermansia muciniphila, a dedicated intestinal mucin degrader, and its use in exploring intestinal metagenomes.</title>
        <authorList>
            <person name="van Passel M.W."/>
            <person name="Kant R."/>
            <person name="Zoetendal E.G."/>
            <person name="Plugge C.M."/>
            <person name="Derrien M."/>
            <person name="Malfatti S.A."/>
            <person name="Chain P.S."/>
            <person name="Woyke T."/>
            <person name="Palva A."/>
            <person name="de Vos W.M."/>
            <person name="Smidt H."/>
        </authorList>
    </citation>
    <scope>NUCLEOTIDE SEQUENCE [LARGE SCALE GENOMIC DNA]</scope>
    <source>
        <strain evidence="2">ATCC BAA-835 / DSM 22959 / JCM 33894 / BCRC 81048 / CCUG 64013 / CIP 107961 / Muc</strain>
    </source>
</reference>
<name>B2UR71_AKKM8</name>
<protein>
    <submittedName>
        <fullName evidence="1">Uncharacterized protein</fullName>
    </submittedName>
</protein>
<dbReference type="Proteomes" id="UP000001031">
    <property type="component" value="Chromosome"/>
</dbReference>
<proteinExistence type="predicted"/>
<dbReference type="STRING" id="349741.Amuc_1130"/>